<dbReference type="InterPro" id="IPR036259">
    <property type="entry name" value="MFS_trans_sf"/>
</dbReference>
<feature type="transmembrane region" description="Helical" evidence="7">
    <location>
        <begin position="284"/>
        <end position="304"/>
    </location>
</feature>
<dbReference type="Gene3D" id="1.20.1250.20">
    <property type="entry name" value="MFS general substrate transporter like domains"/>
    <property type="match status" value="2"/>
</dbReference>
<comment type="subcellular location">
    <subcellularLocation>
        <location evidence="1">Cell membrane</location>
        <topology evidence="1">Multi-pass membrane protein</topology>
    </subcellularLocation>
</comment>
<feature type="transmembrane region" description="Helical" evidence="7">
    <location>
        <begin position="192"/>
        <end position="212"/>
    </location>
</feature>
<dbReference type="GO" id="GO:0022857">
    <property type="term" value="F:transmembrane transporter activity"/>
    <property type="evidence" value="ECO:0007669"/>
    <property type="project" value="InterPro"/>
</dbReference>
<keyword evidence="6 7" id="KW-0472">Membrane</keyword>
<evidence type="ECO:0000259" key="8">
    <source>
        <dbReference type="PROSITE" id="PS50850"/>
    </source>
</evidence>
<dbReference type="FunFam" id="1.20.1250.20:FF:000001">
    <property type="entry name" value="Dicarboxylate MFS transporter"/>
    <property type="match status" value="1"/>
</dbReference>
<dbReference type="PROSITE" id="PS50850">
    <property type="entry name" value="MFS"/>
    <property type="match status" value="1"/>
</dbReference>
<feature type="transmembrane region" description="Helical" evidence="7">
    <location>
        <begin position="316"/>
        <end position="335"/>
    </location>
</feature>
<dbReference type="PROSITE" id="PS00217">
    <property type="entry name" value="SUGAR_TRANSPORT_2"/>
    <property type="match status" value="1"/>
</dbReference>
<feature type="domain" description="Major facilitator superfamily (MFS) profile" evidence="8">
    <location>
        <begin position="19"/>
        <end position="525"/>
    </location>
</feature>
<evidence type="ECO:0000256" key="2">
    <source>
        <dbReference type="ARBA" id="ARBA00022448"/>
    </source>
</evidence>
<dbReference type="AlphaFoldDB" id="A0A7W7AZ10"/>
<feature type="transmembrane region" description="Helical" evidence="7">
    <location>
        <begin position="158"/>
        <end position="180"/>
    </location>
</feature>
<evidence type="ECO:0000313" key="10">
    <source>
        <dbReference type="Proteomes" id="UP000566324"/>
    </source>
</evidence>
<keyword evidence="10" id="KW-1185">Reference proteome</keyword>
<dbReference type="PANTHER" id="PTHR43045:SF7">
    <property type="entry name" value="MAJOR FACILITATOR SUPERFAMILY TRANSPORTER"/>
    <property type="match status" value="1"/>
</dbReference>
<feature type="transmembrane region" description="Helical" evidence="7">
    <location>
        <begin position="432"/>
        <end position="460"/>
    </location>
</feature>
<evidence type="ECO:0000313" key="9">
    <source>
        <dbReference type="EMBL" id="MBB4630854.1"/>
    </source>
</evidence>
<gene>
    <name evidence="9" type="ORF">GGQ98_000459</name>
</gene>
<keyword evidence="4 7" id="KW-0812">Transmembrane</keyword>
<dbReference type="SUPFAM" id="SSF103473">
    <property type="entry name" value="MFS general substrate transporter"/>
    <property type="match status" value="1"/>
</dbReference>
<feature type="transmembrane region" description="Helical" evidence="7">
    <location>
        <begin position="249"/>
        <end position="272"/>
    </location>
</feature>
<feature type="transmembrane region" description="Helical" evidence="7">
    <location>
        <begin position="96"/>
        <end position="117"/>
    </location>
</feature>
<evidence type="ECO:0000256" key="3">
    <source>
        <dbReference type="ARBA" id="ARBA00022475"/>
    </source>
</evidence>
<comment type="caution">
    <text evidence="9">The sequence shown here is derived from an EMBL/GenBank/DDBJ whole genome shotgun (WGS) entry which is preliminary data.</text>
</comment>
<keyword evidence="3" id="KW-1003">Cell membrane</keyword>
<proteinExistence type="predicted"/>
<feature type="transmembrane region" description="Helical" evidence="7">
    <location>
        <begin position="504"/>
        <end position="521"/>
    </location>
</feature>
<feature type="transmembrane region" description="Helical" evidence="7">
    <location>
        <begin position="63"/>
        <end position="84"/>
    </location>
</feature>
<dbReference type="InterPro" id="IPR020846">
    <property type="entry name" value="MFS_dom"/>
</dbReference>
<feature type="transmembrane region" description="Helical" evidence="7">
    <location>
        <begin position="123"/>
        <end position="146"/>
    </location>
</feature>
<dbReference type="InterPro" id="IPR005829">
    <property type="entry name" value="Sugar_transporter_CS"/>
</dbReference>
<sequence length="530" mass="57185">MSVEEASLDKPAAKDVRRVITASSLGTLFEWYDFFIYGTLAASGIIGQVFFPSDNAQLQTLLAWAGFAVGFCFRPLGAVVFGYFGDRFGRKHTFIVTILLMGVATAGVGLVPSYAAIGLAAPALIILLRILQGLALGGEYGGAAIYVAEHSPAGKRGFFTSFIQASVGAGFFLSLVVVLGCKWSMPAETWNAWGWRVPFLLSIVLLAISLWMRVKLSESPVFQAMKAAGKTSKNPLRESFTYPGNGRRLFLALFGIAAGLTVIWFTAMFTTLGFLQRAMHVEESVAQIIVGAAAAMGVGWFILFGWLSDRIGRKRLIVTGYALTLLLLFPLYWVIGWAANPHLTRAAQQAPIVVSGPDCAFNPFAGTQDEACGRLIDYLSKRGISYSLQQAPAVEMTVGGSVVTGRSEAELDAALTGAGYRLEKVTPSPRNIAIIFLAIMALTALSGATYGPVAALLSELFPARIRYSSMSIPYHFGTGYFGGVLPFVEQYIVARTGNSYAGLWYSWGVVAMALVVTMLLLRERDLLKDE</sequence>
<evidence type="ECO:0000256" key="6">
    <source>
        <dbReference type="ARBA" id="ARBA00023136"/>
    </source>
</evidence>
<protein>
    <submittedName>
        <fullName evidence="9">MFS family permease</fullName>
    </submittedName>
</protein>
<feature type="transmembrane region" description="Helical" evidence="7">
    <location>
        <begin position="472"/>
        <end position="492"/>
    </location>
</feature>
<dbReference type="Proteomes" id="UP000566324">
    <property type="component" value="Unassembled WGS sequence"/>
</dbReference>
<dbReference type="PANTHER" id="PTHR43045">
    <property type="entry name" value="SHIKIMATE TRANSPORTER"/>
    <property type="match status" value="1"/>
</dbReference>
<dbReference type="GO" id="GO:0005886">
    <property type="term" value="C:plasma membrane"/>
    <property type="evidence" value="ECO:0007669"/>
    <property type="project" value="UniProtKB-SubCell"/>
</dbReference>
<evidence type="ECO:0000256" key="7">
    <source>
        <dbReference type="SAM" id="Phobius"/>
    </source>
</evidence>
<evidence type="ECO:0000256" key="1">
    <source>
        <dbReference type="ARBA" id="ARBA00004651"/>
    </source>
</evidence>
<reference evidence="9 10" key="1">
    <citation type="submission" date="2020-08" db="EMBL/GenBank/DDBJ databases">
        <title>Genomic Encyclopedia of Type Strains, Phase IV (KMG-IV): sequencing the most valuable type-strain genomes for metagenomic binning, comparative biology and taxonomic classification.</title>
        <authorList>
            <person name="Goeker M."/>
        </authorList>
    </citation>
    <scope>NUCLEOTIDE SEQUENCE [LARGE SCALE GENOMIC DNA]</scope>
    <source>
        <strain evidence="9 10">DSM 17328</strain>
    </source>
</reference>
<feature type="transmembrane region" description="Helical" evidence="7">
    <location>
        <begin position="34"/>
        <end position="51"/>
    </location>
</feature>
<name>A0A7W7AZ10_9SPHN</name>
<keyword evidence="2" id="KW-0813">Transport</keyword>
<keyword evidence="5 7" id="KW-1133">Transmembrane helix</keyword>
<evidence type="ECO:0000256" key="4">
    <source>
        <dbReference type="ARBA" id="ARBA00022692"/>
    </source>
</evidence>
<evidence type="ECO:0000256" key="5">
    <source>
        <dbReference type="ARBA" id="ARBA00022989"/>
    </source>
</evidence>
<dbReference type="Pfam" id="PF00083">
    <property type="entry name" value="Sugar_tr"/>
    <property type="match status" value="1"/>
</dbReference>
<dbReference type="InterPro" id="IPR005828">
    <property type="entry name" value="MFS_sugar_transport-like"/>
</dbReference>
<accession>A0A7W7AZ10</accession>
<organism evidence="9 10">
    <name type="scientific">Sphingosinicella soli</name>
    <dbReference type="NCBI Taxonomy" id="333708"/>
    <lineage>
        <taxon>Bacteria</taxon>
        <taxon>Pseudomonadati</taxon>
        <taxon>Pseudomonadota</taxon>
        <taxon>Alphaproteobacteria</taxon>
        <taxon>Sphingomonadales</taxon>
        <taxon>Sphingosinicellaceae</taxon>
        <taxon>Sphingosinicella</taxon>
    </lineage>
</organism>
<dbReference type="EMBL" id="JACHNZ010000003">
    <property type="protein sequence ID" value="MBB4630854.1"/>
    <property type="molecule type" value="Genomic_DNA"/>
</dbReference>